<dbReference type="Pfam" id="PF10823">
    <property type="entry name" value="DUF2568"/>
    <property type="match status" value="1"/>
</dbReference>
<gene>
    <name evidence="2" type="ORF">IDH45_29800</name>
</gene>
<keyword evidence="1" id="KW-0812">Transmembrane</keyword>
<feature type="transmembrane region" description="Helical" evidence="1">
    <location>
        <begin position="12"/>
        <end position="30"/>
    </location>
</feature>
<dbReference type="InterPro" id="IPR021214">
    <property type="entry name" value="DUF2568"/>
</dbReference>
<organism evidence="2 3">
    <name type="scientific">Paenibacillus oceani</name>
    <dbReference type="NCBI Taxonomy" id="2772510"/>
    <lineage>
        <taxon>Bacteria</taxon>
        <taxon>Bacillati</taxon>
        <taxon>Bacillota</taxon>
        <taxon>Bacilli</taxon>
        <taxon>Bacillales</taxon>
        <taxon>Paenibacillaceae</taxon>
        <taxon>Paenibacillus</taxon>
    </lineage>
</organism>
<proteinExistence type="predicted"/>
<evidence type="ECO:0000313" key="2">
    <source>
        <dbReference type="EMBL" id="MBD2866176.1"/>
    </source>
</evidence>
<keyword evidence="1" id="KW-1133">Transmembrane helix</keyword>
<keyword evidence="1" id="KW-0472">Membrane</keyword>
<feature type="transmembrane region" description="Helical" evidence="1">
    <location>
        <begin position="62"/>
        <end position="84"/>
    </location>
</feature>
<sequence length="110" mass="11344">MHPTYTIRFERVLAALAALGYWGFRAGAGGGLPMKLLLGLGAPLAAAVLWGAFIAPKASFPVAVPIRILLEAAVFGSAAAALYASGHPRLALLFVIVAVVDSALVYSLKP</sequence>
<dbReference type="AlphaFoldDB" id="A0A927H2E8"/>
<feature type="transmembrane region" description="Helical" evidence="1">
    <location>
        <begin position="90"/>
        <end position="108"/>
    </location>
</feature>
<accession>A0A927H2E8</accession>
<feature type="transmembrane region" description="Helical" evidence="1">
    <location>
        <begin position="36"/>
        <end position="55"/>
    </location>
</feature>
<name>A0A927H2E8_9BACL</name>
<evidence type="ECO:0000313" key="3">
    <source>
        <dbReference type="Proteomes" id="UP000639396"/>
    </source>
</evidence>
<dbReference type="EMBL" id="JACXJA010000053">
    <property type="protein sequence ID" value="MBD2866176.1"/>
    <property type="molecule type" value="Genomic_DNA"/>
</dbReference>
<dbReference type="Proteomes" id="UP000639396">
    <property type="component" value="Unassembled WGS sequence"/>
</dbReference>
<comment type="caution">
    <text evidence="2">The sequence shown here is derived from an EMBL/GenBank/DDBJ whole genome shotgun (WGS) entry which is preliminary data.</text>
</comment>
<protein>
    <submittedName>
        <fullName evidence="2">YrdB family protein</fullName>
    </submittedName>
</protein>
<keyword evidence="3" id="KW-1185">Reference proteome</keyword>
<reference evidence="2" key="1">
    <citation type="submission" date="2020-09" db="EMBL/GenBank/DDBJ databases">
        <title>A novel bacterium of genus Paenibacillus, isolated from South China Sea.</title>
        <authorList>
            <person name="Huang H."/>
            <person name="Mo K."/>
            <person name="Hu Y."/>
        </authorList>
    </citation>
    <scope>NUCLEOTIDE SEQUENCE</scope>
    <source>
        <strain evidence="2">IB182363</strain>
    </source>
</reference>
<evidence type="ECO:0000256" key="1">
    <source>
        <dbReference type="SAM" id="Phobius"/>
    </source>
</evidence>